<dbReference type="InterPro" id="IPR001509">
    <property type="entry name" value="Epimerase_deHydtase"/>
</dbReference>
<dbReference type="InterPro" id="IPR036291">
    <property type="entry name" value="NAD(P)-bd_dom_sf"/>
</dbReference>
<dbReference type="Pfam" id="PF01370">
    <property type="entry name" value="Epimerase"/>
    <property type="match status" value="1"/>
</dbReference>
<name>A0A9W6WEQ7_CANBO</name>
<dbReference type="GO" id="GO:0005737">
    <property type="term" value="C:cytoplasm"/>
    <property type="evidence" value="ECO:0007669"/>
    <property type="project" value="TreeGrafter"/>
</dbReference>
<dbReference type="PANTHER" id="PTHR48079">
    <property type="entry name" value="PROTEIN YEEZ"/>
    <property type="match status" value="1"/>
</dbReference>
<proteinExistence type="predicted"/>
<dbReference type="AlphaFoldDB" id="A0A9W6WEQ7"/>
<keyword evidence="3" id="KW-1185">Reference proteome</keyword>
<dbReference type="EMBL" id="BSXN01000137">
    <property type="protein sequence ID" value="GME67284.1"/>
    <property type="molecule type" value="Genomic_DNA"/>
</dbReference>
<evidence type="ECO:0000313" key="2">
    <source>
        <dbReference type="EMBL" id="GME67284.1"/>
    </source>
</evidence>
<gene>
    <name evidence="2" type="ORF">Cboi02_000071100</name>
</gene>
<organism evidence="2 3">
    <name type="scientific">Candida boidinii</name>
    <name type="common">Yeast</name>
    <dbReference type="NCBI Taxonomy" id="5477"/>
    <lineage>
        <taxon>Eukaryota</taxon>
        <taxon>Fungi</taxon>
        <taxon>Dikarya</taxon>
        <taxon>Ascomycota</taxon>
        <taxon>Saccharomycotina</taxon>
        <taxon>Pichiomycetes</taxon>
        <taxon>Pichiales</taxon>
        <taxon>Pichiaceae</taxon>
        <taxon>Ogataea</taxon>
        <taxon>Ogataea/Candida clade</taxon>
    </lineage>
</organism>
<comment type="caution">
    <text evidence="2">The sequence shown here is derived from an EMBL/GenBank/DDBJ whole genome shotgun (WGS) entry which is preliminary data.</text>
</comment>
<evidence type="ECO:0000259" key="1">
    <source>
        <dbReference type="Pfam" id="PF01370"/>
    </source>
</evidence>
<accession>A0A9W6WEQ7</accession>
<dbReference type="PANTHER" id="PTHR48079:SF9">
    <property type="entry name" value="PUTATIVE-RELATED"/>
    <property type="match status" value="1"/>
</dbReference>
<reference evidence="2" key="1">
    <citation type="submission" date="2023-04" db="EMBL/GenBank/DDBJ databases">
        <title>Candida boidinii NBRC 10035.</title>
        <authorList>
            <person name="Ichikawa N."/>
            <person name="Sato H."/>
            <person name="Tonouchi N."/>
        </authorList>
    </citation>
    <scope>NUCLEOTIDE SEQUENCE</scope>
    <source>
        <strain evidence="2">NBRC 10035</strain>
    </source>
</reference>
<protein>
    <submittedName>
        <fullName evidence="2">Unnamed protein product</fullName>
    </submittedName>
</protein>
<dbReference type="Gene3D" id="3.40.50.720">
    <property type="entry name" value="NAD(P)-binding Rossmann-like Domain"/>
    <property type="match status" value="1"/>
</dbReference>
<dbReference type="InterPro" id="IPR051783">
    <property type="entry name" value="NAD(P)-dependent_oxidoreduct"/>
</dbReference>
<feature type="domain" description="NAD-dependent epimerase/dehydratase" evidence="1">
    <location>
        <begin position="3"/>
        <end position="219"/>
    </location>
</feature>
<sequence length="308" mass="33243">MKVFITGGTGFIGSKVIKQLLSDEEGKYEIYALSRSENSTEKLKALGVTDVYVGELTDTEVIGKAASDCDVTIHCAFIHNFPTYALSCEIDRNVTRAIGDALAGTNKLFIATAITMGLEVDKEGSIADETTAMDGPLFRNEAQRIALSYGAKGVNVVVLRLPPSVHGPGDLAFMPMLAAMASKNGFSGYIGDGSTKWPAVHAQDAAVLYKKIIEHPPKSDGKGTVAHAIQEEGLTTKELAESIGEILNLPVKSVSPEDANKYFTVLDSQWGRDNYVSGEITKKAFDWTPNEATLLEDMKLPNYLSPYL</sequence>
<dbReference type="CDD" id="cd05262">
    <property type="entry name" value="SDR_a7"/>
    <property type="match status" value="1"/>
</dbReference>
<evidence type="ECO:0000313" key="3">
    <source>
        <dbReference type="Proteomes" id="UP001165120"/>
    </source>
</evidence>
<dbReference type="Proteomes" id="UP001165120">
    <property type="component" value="Unassembled WGS sequence"/>
</dbReference>
<dbReference type="GO" id="GO:0004029">
    <property type="term" value="F:aldehyde dehydrogenase (NAD+) activity"/>
    <property type="evidence" value="ECO:0007669"/>
    <property type="project" value="TreeGrafter"/>
</dbReference>
<dbReference type="SUPFAM" id="SSF51735">
    <property type="entry name" value="NAD(P)-binding Rossmann-fold domains"/>
    <property type="match status" value="1"/>
</dbReference>